<dbReference type="AlphaFoldDB" id="A0A5E7FJZ1"/>
<accession>A0A5E7FJZ1</accession>
<dbReference type="EMBL" id="CABVIB010000053">
    <property type="protein sequence ID" value="VVO39938.1"/>
    <property type="molecule type" value="Genomic_DNA"/>
</dbReference>
<dbReference type="Proteomes" id="UP000326018">
    <property type="component" value="Unassembled WGS sequence"/>
</dbReference>
<gene>
    <name evidence="1" type="ORF">PS712_05748</name>
</gene>
<sequence>MVEHAGLFCISGQIERSQPSAAPTLKYVLPVGAAEGYDLLIFIQNNPSLSGNSYSDTAVIRLPDLPGLPNVGSFARHSTK</sequence>
<protein>
    <submittedName>
        <fullName evidence="1">Uncharacterized protein</fullName>
    </submittedName>
</protein>
<organism evidence="1 2">
    <name type="scientific">Pseudomonas fluorescens</name>
    <dbReference type="NCBI Taxonomy" id="294"/>
    <lineage>
        <taxon>Bacteria</taxon>
        <taxon>Pseudomonadati</taxon>
        <taxon>Pseudomonadota</taxon>
        <taxon>Gammaproteobacteria</taxon>
        <taxon>Pseudomonadales</taxon>
        <taxon>Pseudomonadaceae</taxon>
        <taxon>Pseudomonas</taxon>
    </lineage>
</organism>
<name>A0A5E7FJZ1_PSEFL</name>
<evidence type="ECO:0000313" key="2">
    <source>
        <dbReference type="Proteomes" id="UP000326018"/>
    </source>
</evidence>
<evidence type="ECO:0000313" key="1">
    <source>
        <dbReference type="EMBL" id="VVO39938.1"/>
    </source>
</evidence>
<reference evidence="1 2" key="1">
    <citation type="submission" date="2019-09" db="EMBL/GenBank/DDBJ databases">
        <authorList>
            <person name="Chandra G."/>
            <person name="Truman W A."/>
        </authorList>
    </citation>
    <scope>NUCLEOTIDE SEQUENCE [LARGE SCALE GENOMIC DNA]</scope>
    <source>
        <strain evidence="1">PS712</strain>
    </source>
</reference>
<proteinExistence type="predicted"/>